<dbReference type="PANTHER" id="PTHR43698">
    <property type="entry name" value="RIBD C-TERMINAL DOMAIN CONTAINING PROTEIN"/>
    <property type="match status" value="1"/>
</dbReference>
<dbReference type="InterPro" id="IPR047263">
    <property type="entry name" value="HNL-like_cupin"/>
</dbReference>
<dbReference type="Pfam" id="PF07883">
    <property type="entry name" value="Cupin_2"/>
    <property type="match status" value="1"/>
</dbReference>
<feature type="domain" description="Cupin type-2" evidence="1">
    <location>
        <begin position="68"/>
        <end position="128"/>
    </location>
</feature>
<reference evidence="2 3" key="1">
    <citation type="submission" date="2016-10" db="EMBL/GenBank/DDBJ databases">
        <authorList>
            <person name="de Groot N.N."/>
        </authorList>
    </citation>
    <scope>NUCLEOTIDE SEQUENCE [LARGE SCALE GENOMIC DNA]</scope>
    <source>
        <strain evidence="2 3">NLAE-zl-C57</strain>
    </source>
</reference>
<accession>A0A1G8PPU1</accession>
<dbReference type="AlphaFoldDB" id="A0A1G8PPU1"/>
<gene>
    <name evidence="2" type="ORF">SAMN05192582_10949</name>
</gene>
<organism evidence="2 3">
    <name type="scientific">Bacteroides ovatus</name>
    <dbReference type="NCBI Taxonomy" id="28116"/>
    <lineage>
        <taxon>Bacteria</taxon>
        <taxon>Pseudomonadati</taxon>
        <taxon>Bacteroidota</taxon>
        <taxon>Bacteroidia</taxon>
        <taxon>Bacteroidales</taxon>
        <taxon>Bacteroidaceae</taxon>
        <taxon>Bacteroides</taxon>
    </lineage>
</organism>
<dbReference type="InterPro" id="IPR013096">
    <property type="entry name" value="Cupin_2"/>
</dbReference>
<protein>
    <submittedName>
        <fullName evidence="2">Cupin domain protein</fullName>
    </submittedName>
</protein>
<evidence type="ECO:0000313" key="3">
    <source>
        <dbReference type="Proteomes" id="UP000181870"/>
    </source>
</evidence>
<dbReference type="EMBL" id="FNDO01000094">
    <property type="protein sequence ID" value="SDI94245.1"/>
    <property type="molecule type" value="Genomic_DNA"/>
</dbReference>
<dbReference type="PROSITE" id="PS51257">
    <property type="entry name" value="PROKAR_LIPOPROTEIN"/>
    <property type="match status" value="1"/>
</dbReference>
<dbReference type="InterPro" id="IPR014710">
    <property type="entry name" value="RmlC-like_jellyroll"/>
</dbReference>
<name>A0A1G8PPU1_BACOV</name>
<dbReference type="PANTHER" id="PTHR43698:SF1">
    <property type="entry name" value="BLL4564 PROTEIN"/>
    <property type="match status" value="1"/>
</dbReference>
<evidence type="ECO:0000313" key="2">
    <source>
        <dbReference type="EMBL" id="SDI94245.1"/>
    </source>
</evidence>
<sequence>MKQIFIIAVAALMSACCNQNEKEMGTTVQKDVFSKGSLIVDNPNFTGEAWLDRFVTAADSMDCTVSNVTFAPGVRNSWHSHPGGQILLCTSGKGYYQEKGKSIQVLHPGDVVRIAPDIVHWHGAAPDSEFTHIAIGTQLAKGPAKWFEPVTDKEYNELERAVE</sequence>
<proteinExistence type="predicted"/>
<evidence type="ECO:0000259" key="1">
    <source>
        <dbReference type="Pfam" id="PF07883"/>
    </source>
</evidence>
<dbReference type="Proteomes" id="UP000181870">
    <property type="component" value="Unassembled WGS sequence"/>
</dbReference>
<dbReference type="Gene3D" id="2.60.120.10">
    <property type="entry name" value="Jelly Rolls"/>
    <property type="match status" value="1"/>
</dbReference>
<dbReference type="InterPro" id="IPR011051">
    <property type="entry name" value="RmlC_Cupin_sf"/>
</dbReference>
<dbReference type="RefSeq" id="WP_074638779.1">
    <property type="nucleotide sequence ID" value="NZ_FNDO01000094.1"/>
</dbReference>
<dbReference type="CDD" id="cd02233">
    <property type="entry name" value="cupin_HNL-like"/>
    <property type="match status" value="1"/>
</dbReference>
<dbReference type="SUPFAM" id="SSF51182">
    <property type="entry name" value="RmlC-like cupins"/>
    <property type="match status" value="1"/>
</dbReference>